<dbReference type="EMBL" id="GL629735">
    <property type="protein sequence ID" value="EFX05852.1"/>
    <property type="molecule type" value="Genomic_DNA"/>
</dbReference>
<dbReference type="PANTHER" id="PTHR34997">
    <property type="entry name" value="AM15"/>
    <property type="match status" value="1"/>
</dbReference>
<evidence type="ECO:0000256" key="3">
    <source>
        <dbReference type="ARBA" id="ARBA00044955"/>
    </source>
</evidence>
<dbReference type="SUPFAM" id="SSF54106">
    <property type="entry name" value="LysM domain"/>
    <property type="match status" value="3"/>
</dbReference>
<dbReference type="InParanoid" id="F0XAQ4"/>
<feature type="domain" description="LysM" evidence="5">
    <location>
        <begin position="348"/>
        <end position="395"/>
    </location>
</feature>
<dbReference type="InterPro" id="IPR018392">
    <property type="entry name" value="LysM"/>
</dbReference>
<feature type="signal peptide" evidence="4">
    <location>
        <begin position="1"/>
        <end position="18"/>
    </location>
</feature>
<evidence type="ECO:0000256" key="1">
    <source>
        <dbReference type="ARBA" id="ARBA00022669"/>
    </source>
</evidence>
<keyword evidence="4" id="KW-0732">Signal</keyword>
<organism evidence="7">
    <name type="scientific">Grosmannia clavigera (strain kw1407 / UAMH 11150)</name>
    <name type="common">Blue stain fungus</name>
    <name type="synonym">Graphiocladiella clavigera</name>
    <dbReference type="NCBI Taxonomy" id="655863"/>
    <lineage>
        <taxon>Eukaryota</taxon>
        <taxon>Fungi</taxon>
        <taxon>Dikarya</taxon>
        <taxon>Ascomycota</taxon>
        <taxon>Pezizomycotina</taxon>
        <taxon>Sordariomycetes</taxon>
        <taxon>Sordariomycetidae</taxon>
        <taxon>Ophiostomatales</taxon>
        <taxon>Ophiostomataceae</taxon>
        <taxon>Leptographium</taxon>
    </lineage>
</organism>
<feature type="chain" id="PRO_5003259829" evidence="4">
    <location>
        <begin position="19"/>
        <end position="594"/>
    </location>
</feature>
<dbReference type="eggNOG" id="KOG2806">
    <property type="taxonomic scope" value="Eukaryota"/>
</dbReference>
<dbReference type="CDD" id="cd00118">
    <property type="entry name" value="LysM"/>
    <property type="match status" value="3"/>
</dbReference>
<comment type="similarity">
    <text evidence="3">Belongs to the secreted LysM effector family.</text>
</comment>
<dbReference type="InterPro" id="IPR036779">
    <property type="entry name" value="LysM_dom_sf"/>
</dbReference>
<feature type="domain" description="LysM" evidence="5">
    <location>
        <begin position="128"/>
        <end position="175"/>
    </location>
</feature>
<sequence length="594" mass="62656">MKSVLLAAIGLLAGCAAGQESTPGGPTQTGTISTCDEWYVVQSNDTCETIESSFGITLAQFLAWNPAVSSDCTTNFWSGYSYCVGVSLVTSLSATRTQSSSLSATTSVPTVTSPPGPTMTGTASNCDNWYLIKKGDTCATVESAYGITHAEFIAWNPAVSSDCATNFWTGEAYCVGVGAVPSSIVSSFVSSLVSSSAISSSINATGNATITPYSTRFPVTSWNISSPTVGTTWPPTQTQAGQPSYCNYWHLVQPGDTCSTIAFAYSTWMTLADFFAWNPVVGADCTGLYVMYWVCVGIQPQTSLTLEYPTTTPTIPDEVPWTPTPTPSIDYSFTPSPTQGPLPTNCANYYFSRENDTCSVVAAELGYITEDEFLSYNSYLDGNCNGLWSGVYYCVSEWSGSQSDLPPPPTVSAKPSSAPSDTISTCNSWYQTSGDDDCAVVSAIFGTFSASDFISWNPSVGEGCTELVQDTYYCVSVPGTPTTRTAIVTPTPTATAPVQTGIASDCNSWWLVKDSDTCDIIITANSLTLEQFLDWNPSVANGTSDCAQLLPDYDVCVLLDGMEPGGNTTTTASSTSIVSTVPASTQSSSALSTS</sequence>
<dbReference type="InterPro" id="IPR052210">
    <property type="entry name" value="LysM1-like"/>
</dbReference>
<dbReference type="Proteomes" id="UP000007796">
    <property type="component" value="Unassembled WGS sequence"/>
</dbReference>
<evidence type="ECO:0000313" key="7">
    <source>
        <dbReference type="Proteomes" id="UP000007796"/>
    </source>
</evidence>
<keyword evidence="7" id="KW-1185">Reference proteome</keyword>
<keyword evidence="1" id="KW-0147">Chitin-binding</keyword>
<dbReference type="PROSITE" id="PS51257">
    <property type="entry name" value="PROKAR_LIPOPROTEIN"/>
    <property type="match status" value="1"/>
</dbReference>
<proteinExistence type="inferred from homology"/>
<evidence type="ECO:0000256" key="4">
    <source>
        <dbReference type="SAM" id="SignalP"/>
    </source>
</evidence>
<evidence type="ECO:0000256" key="2">
    <source>
        <dbReference type="ARBA" id="ARBA00023026"/>
    </source>
</evidence>
<dbReference type="RefSeq" id="XP_014175334.1">
    <property type="nucleotide sequence ID" value="XM_014319859.1"/>
</dbReference>
<dbReference type="STRING" id="655863.F0XAQ4"/>
<keyword evidence="2" id="KW-0843">Virulence</keyword>
<feature type="domain" description="LysM" evidence="5">
    <location>
        <begin position="37"/>
        <end position="84"/>
    </location>
</feature>
<feature type="domain" description="LysM" evidence="5">
    <location>
        <begin position="248"/>
        <end position="296"/>
    </location>
</feature>
<gene>
    <name evidence="6" type="ORF">CMQ_3921</name>
</gene>
<reference evidence="6 7" key="1">
    <citation type="journal article" date="2011" name="Proc. Natl. Acad. Sci. U.S.A.">
        <title>Genome and transcriptome analyses of the mountain pine beetle-fungal symbiont Grosmannia clavigera, a lodgepole pine pathogen.</title>
        <authorList>
            <person name="DiGuistini S."/>
            <person name="Wang Y."/>
            <person name="Liao N.Y."/>
            <person name="Taylor G."/>
            <person name="Tanguay P."/>
            <person name="Feau N."/>
            <person name="Henrissat B."/>
            <person name="Chan S.K."/>
            <person name="Hesse-Orce U."/>
            <person name="Alamouti S.M."/>
            <person name="Tsui C.K.M."/>
            <person name="Docking R.T."/>
            <person name="Levasseur A."/>
            <person name="Haridas S."/>
            <person name="Robertson G."/>
            <person name="Birol I."/>
            <person name="Holt R.A."/>
            <person name="Marra M.A."/>
            <person name="Hamelin R.C."/>
            <person name="Hirst M."/>
            <person name="Jones S.J.M."/>
            <person name="Bohlmann J."/>
            <person name="Breuil C."/>
        </authorList>
    </citation>
    <scope>NUCLEOTIDE SEQUENCE [LARGE SCALE GENOMIC DNA]</scope>
    <source>
        <strain evidence="7">kw1407 / UAMH 11150</strain>
    </source>
</reference>
<dbReference type="OrthoDB" id="5985073at2759"/>
<dbReference type="HOGENOM" id="CLU_010591_8_2_1"/>
<dbReference type="GeneID" id="25977075"/>
<dbReference type="AlphaFoldDB" id="F0XAQ4"/>
<dbReference type="PANTHER" id="PTHR34997:SF1">
    <property type="entry name" value="PEPTIDOGLYCAN-BINDING LYSIN DOMAIN"/>
    <property type="match status" value="1"/>
</dbReference>
<dbReference type="Pfam" id="PF01476">
    <property type="entry name" value="LysM"/>
    <property type="match status" value="3"/>
</dbReference>
<dbReference type="PROSITE" id="PS51782">
    <property type="entry name" value="LYSM"/>
    <property type="match status" value="5"/>
</dbReference>
<feature type="domain" description="LysM" evidence="5">
    <location>
        <begin position="508"/>
        <end position="557"/>
    </location>
</feature>
<evidence type="ECO:0000313" key="6">
    <source>
        <dbReference type="EMBL" id="EFX05852.1"/>
    </source>
</evidence>
<evidence type="ECO:0000259" key="5">
    <source>
        <dbReference type="PROSITE" id="PS51782"/>
    </source>
</evidence>
<dbReference type="Gene3D" id="3.10.350.10">
    <property type="entry name" value="LysM domain"/>
    <property type="match status" value="6"/>
</dbReference>
<dbReference type="GO" id="GO:0008061">
    <property type="term" value="F:chitin binding"/>
    <property type="evidence" value="ECO:0007669"/>
    <property type="project" value="UniProtKB-KW"/>
</dbReference>
<dbReference type="SMART" id="SM00257">
    <property type="entry name" value="LysM"/>
    <property type="match status" value="3"/>
</dbReference>
<name>F0XAQ4_GROCL</name>
<protein>
    <submittedName>
        <fullName evidence="6">Peptidoglycan-binding protein</fullName>
    </submittedName>
</protein>
<accession>F0XAQ4</accession>